<gene>
    <name evidence="1" type="ORF">LIER_37627</name>
</gene>
<dbReference type="EMBL" id="BAABME010018255">
    <property type="protein sequence ID" value="GAA0153164.1"/>
    <property type="molecule type" value="Genomic_DNA"/>
</dbReference>
<dbReference type="Proteomes" id="UP001454036">
    <property type="component" value="Unassembled WGS sequence"/>
</dbReference>
<keyword evidence="2" id="KW-1185">Reference proteome</keyword>
<dbReference type="AlphaFoldDB" id="A0AAV3PN63"/>
<reference evidence="1 2" key="1">
    <citation type="submission" date="2024-01" db="EMBL/GenBank/DDBJ databases">
        <title>The complete chloroplast genome sequence of Lithospermum erythrorhizon: insights into the phylogenetic relationship among Boraginaceae species and the maternal lineages of purple gromwells.</title>
        <authorList>
            <person name="Okada T."/>
            <person name="Watanabe K."/>
        </authorList>
    </citation>
    <scope>NUCLEOTIDE SEQUENCE [LARGE SCALE GENOMIC DNA]</scope>
</reference>
<evidence type="ECO:0000313" key="2">
    <source>
        <dbReference type="Proteomes" id="UP001454036"/>
    </source>
</evidence>
<accession>A0AAV3PN63</accession>
<sequence>MLTRLTATDSWHPADVNQGSDDEDVVVVMSKRRTASENLNMDQNRFRVGNKIILKNIVFVPLDCMIINDDEANVRYRFIYNRRIDAEEMMFEVTNKNVDIMGILEDACVMTTVEIINLFQTKLVRRVISYRNDDDWNNGKFQKGEEGNIVVIENIDIVEIIIPSVDVTSRKEKTIADHSNILNDVNPRVFNIMSLDETTPSAEELDSVTVDDVEHVIVGGDTTQKFWSQPY</sequence>
<comment type="caution">
    <text evidence="1">The sequence shown here is derived from an EMBL/GenBank/DDBJ whole genome shotgun (WGS) entry which is preliminary data.</text>
</comment>
<evidence type="ECO:0000313" key="1">
    <source>
        <dbReference type="EMBL" id="GAA0153164.1"/>
    </source>
</evidence>
<protein>
    <submittedName>
        <fullName evidence="1">Uncharacterized protein</fullName>
    </submittedName>
</protein>
<organism evidence="1 2">
    <name type="scientific">Lithospermum erythrorhizon</name>
    <name type="common">Purple gromwell</name>
    <name type="synonym">Lithospermum officinale var. erythrorhizon</name>
    <dbReference type="NCBI Taxonomy" id="34254"/>
    <lineage>
        <taxon>Eukaryota</taxon>
        <taxon>Viridiplantae</taxon>
        <taxon>Streptophyta</taxon>
        <taxon>Embryophyta</taxon>
        <taxon>Tracheophyta</taxon>
        <taxon>Spermatophyta</taxon>
        <taxon>Magnoliopsida</taxon>
        <taxon>eudicotyledons</taxon>
        <taxon>Gunneridae</taxon>
        <taxon>Pentapetalae</taxon>
        <taxon>asterids</taxon>
        <taxon>lamiids</taxon>
        <taxon>Boraginales</taxon>
        <taxon>Boraginaceae</taxon>
        <taxon>Boraginoideae</taxon>
        <taxon>Lithospermeae</taxon>
        <taxon>Lithospermum</taxon>
    </lineage>
</organism>
<proteinExistence type="predicted"/>
<name>A0AAV3PN63_LITER</name>